<dbReference type="GO" id="GO:0016747">
    <property type="term" value="F:acyltransferase activity, transferring groups other than amino-acyl groups"/>
    <property type="evidence" value="ECO:0007669"/>
    <property type="project" value="InterPro"/>
</dbReference>
<gene>
    <name evidence="2" type="ORF">GCM10017566_27800</name>
</gene>
<name>A0A8H9M516_9PSEU</name>
<dbReference type="Gene3D" id="3.40.630.30">
    <property type="match status" value="1"/>
</dbReference>
<keyword evidence="3" id="KW-1185">Reference proteome</keyword>
<dbReference type="SUPFAM" id="SSF55729">
    <property type="entry name" value="Acyl-CoA N-acyltransferases (Nat)"/>
    <property type="match status" value="1"/>
</dbReference>
<feature type="domain" description="N-acetyltransferase" evidence="1">
    <location>
        <begin position="1"/>
        <end position="148"/>
    </location>
</feature>
<evidence type="ECO:0000313" key="3">
    <source>
        <dbReference type="Proteomes" id="UP000658656"/>
    </source>
</evidence>
<dbReference type="InterPro" id="IPR016181">
    <property type="entry name" value="Acyl_CoA_acyltransferase"/>
</dbReference>
<proteinExistence type="predicted"/>
<dbReference type="InterPro" id="IPR000182">
    <property type="entry name" value="GNAT_dom"/>
</dbReference>
<comment type="caution">
    <text evidence="2">The sequence shown here is derived from an EMBL/GenBank/DDBJ whole genome shotgun (WGS) entry which is preliminary data.</text>
</comment>
<protein>
    <recommendedName>
        <fullName evidence="1">N-acetyltransferase domain-containing protein</fullName>
    </recommendedName>
</protein>
<dbReference type="PROSITE" id="PS51186">
    <property type="entry name" value="GNAT"/>
    <property type="match status" value="1"/>
</dbReference>
<evidence type="ECO:0000313" key="2">
    <source>
        <dbReference type="EMBL" id="GHF52859.1"/>
    </source>
</evidence>
<dbReference type="OrthoDB" id="4256927at2"/>
<dbReference type="Pfam" id="PF00583">
    <property type="entry name" value="Acetyltransf_1"/>
    <property type="match status" value="1"/>
</dbReference>
<dbReference type="Proteomes" id="UP000658656">
    <property type="component" value="Unassembled WGS sequence"/>
</dbReference>
<dbReference type="RefSeq" id="WP_145936532.1">
    <property type="nucleotide sequence ID" value="NZ_BNAV01000003.1"/>
</dbReference>
<evidence type="ECO:0000259" key="1">
    <source>
        <dbReference type="PROSITE" id="PS51186"/>
    </source>
</evidence>
<dbReference type="AlphaFoldDB" id="A0A8H9M516"/>
<organism evidence="2 3">
    <name type="scientific">Amycolatopsis bartoniae</name>
    <dbReference type="NCBI Taxonomy" id="941986"/>
    <lineage>
        <taxon>Bacteria</taxon>
        <taxon>Bacillati</taxon>
        <taxon>Actinomycetota</taxon>
        <taxon>Actinomycetes</taxon>
        <taxon>Pseudonocardiales</taxon>
        <taxon>Pseudonocardiaceae</taxon>
        <taxon>Amycolatopsis</taxon>
    </lineage>
</organism>
<dbReference type="EMBL" id="BNAV01000003">
    <property type="protein sequence ID" value="GHF52859.1"/>
    <property type="molecule type" value="Genomic_DNA"/>
</dbReference>
<reference evidence="2" key="1">
    <citation type="journal article" date="2014" name="Int. J. Syst. Evol. Microbiol.">
        <title>Complete genome sequence of Corynebacterium casei LMG S-19264T (=DSM 44701T), isolated from a smear-ripened cheese.</title>
        <authorList>
            <consortium name="US DOE Joint Genome Institute (JGI-PGF)"/>
            <person name="Walter F."/>
            <person name="Albersmeier A."/>
            <person name="Kalinowski J."/>
            <person name="Ruckert C."/>
        </authorList>
    </citation>
    <scope>NUCLEOTIDE SEQUENCE</scope>
    <source>
        <strain evidence="2">CGMCC 4.7679</strain>
    </source>
</reference>
<sequence>MTPVITEPDAAAVERLILACSPQSLSRRFFLPGRPDPGTTWARYRRYLLAGHSGLAWLGGTPAGLLNLVPETAQVAELAVLVADPWQRQGVGRALADWLWRSGHWAGRTVHATVLPDNLPALAFLRAQGFSAVPVFGQLEREYTRTMTGVMEEVPG</sequence>
<accession>A0A8H9M516</accession>
<reference evidence="2" key="2">
    <citation type="submission" date="2020-09" db="EMBL/GenBank/DDBJ databases">
        <authorList>
            <person name="Sun Q."/>
            <person name="Zhou Y."/>
        </authorList>
    </citation>
    <scope>NUCLEOTIDE SEQUENCE</scope>
    <source>
        <strain evidence="2">CGMCC 4.7679</strain>
    </source>
</reference>